<name>A0A0N0P3B0_LEPSE</name>
<dbReference type="PANTHER" id="PTHR23159:SF31">
    <property type="entry name" value="CENTROSOME-ASSOCIATED PROTEIN CEP250 ISOFORM X1"/>
    <property type="match status" value="1"/>
</dbReference>
<evidence type="ECO:0000313" key="3">
    <source>
        <dbReference type="Proteomes" id="UP000038009"/>
    </source>
</evidence>
<organism evidence="2 3">
    <name type="scientific">Leptomonas seymouri</name>
    <dbReference type="NCBI Taxonomy" id="5684"/>
    <lineage>
        <taxon>Eukaryota</taxon>
        <taxon>Discoba</taxon>
        <taxon>Euglenozoa</taxon>
        <taxon>Kinetoplastea</taxon>
        <taxon>Metakinetoplastina</taxon>
        <taxon>Trypanosomatida</taxon>
        <taxon>Trypanosomatidae</taxon>
        <taxon>Leishmaniinae</taxon>
        <taxon>Leptomonas</taxon>
    </lineage>
</organism>
<feature type="compositionally biased region" description="Basic and acidic residues" evidence="1">
    <location>
        <begin position="642"/>
        <end position="651"/>
    </location>
</feature>
<dbReference type="OMA" id="IERLDHC"/>
<dbReference type="OrthoDB" id="273407at2759"/>
<reference evidence="2 3" key="1">
    <citation type="journal article" date="2015" name="PLoS Pathog.">
        <title>Leptomonas seymouri: Adaptations to the Dixenous Life Cycle Analyzed by Genome Sequencing, Transcriptome Profiling and Co-infection with Leishmania donovani.</title>
        <authorList>
            <person name="Kraeva N."/>
            <person name="Butenko A."/>
            <person name="Hlavacova J."/>
            <person name="Kostygov A."/>
            <person name="Myskova J."/>
            <person name="Grybchuk D."/>
            <person name="Lestinova T."/>
            <person name="Votypka J."/>
            <person name="Volf P."/>
            <person name="Opperdoes F."/>
            <person name="Flegontov P."/>
            <person name="Lukes J."/>
            <person name="Yurchenko V."/>
        </authorList>
    </citation>
    <scope>NUCLEOTIDE SEQUENCE [LARGE SCALE GENOMIC DNA]</scope>
    <source>
        <strain evidence="2 3">ATCC 30220</strain>
    </source>
</reference>
<feature type="region of interest" description="Disordered" evidence="1">
    <location>
        <begin position="140"/>
        <end position="190"/>
    </location>
</feature>
<feature type="region of interest" description="Disordered" evidence="1">
    <location>
        <begin position="556"/>
        <end position="601"/>
    </location>
</feature>
<gene>
    <name evidence="2" type="ORF">ABL78_7026</name>
</gene>
<feature type="compositionally biased region" description="Polar residues" evidence="1">
    <location>
        <begin position="866"/>
        <end position="881"/>
    </location>
</feature>
<evidence type="ECO:0000256" key="1">
    <source>
        <dbReference type="SAM" id="MobiDB-lite"/>
    </source>
</evidence>
<sequence>MSTEVYNEVEEVDLSKLIGFGMTFEPLQLTLRDILRRLAQLERQNTSQDIRIAQLSASIEDLDEANKALEEKLAACAKAAEKKEETHDEAGQHQRGGGLDSDSDAIWDEIARLNGLLGELQDGAERDRHTIDEIYAARKRHHPKASAVGTREGSAPGGEETTAEEVRKGVKEGASSTAAAAPPPGRTSSVARVSSGAEDIVPAKPVGDFILEKAHESLEFEGTRVYTAFEEAAPTALDAKHLGSVSQEHSQLSQPQSFSTCFASRPTSCGVGGEDAGEHRGSAAPYGAQGSHPVSPVHRRSMYADQRIAAAAARRVSQLSTGRPAEVAPTAGSVFEKLKRDGNDIAYLNRVVAEILGEMKGLHADMDQLRIHQEEADSTESERTCVPAGASNEDLNDMRRRIARVENDVVDTRQQLQRRDDELQEELDNLKKQLRVARSMTDDDLNALRNARDLADRLKQLEERLRALEAAHSALAGQFEGVLAVGEKSEGGVCDINPLQFAALQGAVKNLEKQLADLLAAQGGQTDWSQEIRQLNDAVRAVEGDVEAARDQLQRTMKETSRLEEVKANRSELGNLPPPDSLQPLEGNKRSSSSDGSTVPDLISRMARAETNIGRLNEDKADRSALQKLRDELNAMRQRAELANAQRRDSDSASDTRAPAATEKALRELQADLNILKDAYRNSNLLNSSSNIGGEDMEYLKERIERLDHCKADATLVANKAERDYVENALERLMREVEQVLNATNAGLIDTLEKSLNILRDMIDGKATKQDVANLEGWMAEANGAGAGAGVADGLTGFKAFRCLGCNRPMDSMRPRPQAATLMPFVNRNPQNFPQDNVTRTIQQQQQPRVVGPASSFTAGVRNTGAPVSSSVNLQRSTSSEPLPPIEPS</sequence>
<evidence type="ECO:0000313" key="2">
    <source>
        <dbReference type="EMBL" id="KPI83926.1"/>
    </source>
</evidence>
<feature type="region of interest" description="Disordered" evidence="1">
    <location>
        <begin position="843"/>
        <end position="889"/>
    </location>
</feature>
<feature type="compositionally biased region" description="Basic and acidic residues" evidence="1">
    <location>
        <begin position="80"/>
        <end position="92"/>
    </location>
</feature>
<accession>A0A0N0P3B0</accession>
<feature type="region of interest" description="Disordered" evidence="1">
    <location>
        <begin position="272"/>
        <end position="295"/>
    </location>
</feature>
<proteinExistence type="predicted"/>
<feature type="region of interest" description="Disordered" evidence="1">
    <location>
        <begin position="80"/>
        <end position="102"/>
    </location>
</feature>
<protein>
    <submittedName>
        <fullName evidence="2">Uncharacterized protein</fullName>
    </submittedName>
</protein>
<dbReference type="PANTHER" id="PTHR23159">
    <property type="entry name" value="CENTROSOMAL PROTEIN 2"/>
    <property type="match status" value="1"/>
</dbReference>
<dbReference type="AlphaFoldDB" id="A0A0N0P3B0"/>
<dbReference type="EMBL" id="LJSK01000308">
    <property type="protein sequence ID" value="KPI83926.1"/>
    <property type="molecule type" value="Genomic_DNA"/>
</dbReference>
<feature type="region of interest" description="Disordered" evidence="1">
    <location>
        <begin position="642"/>
        <end position="661"/>
    </location>
</feature>
<dbReference type="Proteomes" id="UP000038009">
    <property type="component" value="Unassembled WGS sequence"/>
</dbReference>
<dbReference type="VEuPathDB" id="TriTrypDB:Lsey_0308_0030"/>
<comment type="caution">
    <text evidence="2">The sequence shown here is derived from an EMBL/GenBank/DDBJ whole genome shotgun (WGS) entry which is preliminary data.</text>
</comment>
<feature type="compositionally biased region" description="Basic and acidic residues" evidence="1">
    <location>
        <begin position="556"/>
        <end position="570"/>
    </location>
</feature>
<keyword evidence="3" id="KW-1185">Reference proteome</keyword>